<evidence type="ECO:0000256" key="1">
    <source>
        <dbReference type="SAM" id="MobiDB-lite"/>
    </source>
</evidence>
<evidence type="ECO:0000313" key="3">
    <source>
        <dbReference type="Proteomes" id="UP000534286"/>
    </source>
</evidence>
<dbReference type="RefSeq" id="WP_184759324.1">
    <property type="nucleotide sequence ID" value="NZ_BAABEK010000025.1"/>
</dbReference>
<reference evidence="2 3" key="1">
    <citation type="submission" date="2020-08" db="EMBL/GenBank/DDBJ databases">
        <title>Sequencing the genomes of 1000 actinobacteria strains.</title>
        <authorList>
            <person name="Klenk H.-P."/>
        </authorList>
    </citation>
    <scope>NUCLEOTIDE SEQUENCE [LARGE SCALE GENOMIC DNA]</scope>
    <source>
        <strain evidence="2 3">DSM 43023</strain>
    </source>
</reference>
<sequence length="151" mass="15980">MPNIGPTELLILLALAAGLIAVTITLVRRGSPAPPPPQRLDPAELQHHLTALIAANKPVAAIKLLRDQTGLDLKSAKRHIDDLRAGRAPRPPLPSHNATATPPPLGHGADLATRVRLLKNAGRDGQAVLLVRGETGMSEPEAQRFVESIQA</sequence>
<dbReference type="EMBL" id="JACHJU010000005">
    <property type="protein sequence ID" value="MBB4943525.1"/>
    <property type="molecule type" value="Genomic_DNA"/>
</dbReference>
<dbReference type="AlphaFoldDB" id="A0A7W7S421"/>
<evidence type="ECO:0008006" key="4">
    <source>
        <dbReference type="Google" id="ProtNLM"/>
    </source>
</evidence>
<feature type="region of interest" description="Disordered" evidence="1">
    <location>
        <begin position="83"/>
        <end position="107"/>
    </location>
</feature>
<protein>
    <recommendedName>
        <fullName evidence="4">Ribosomal protein L7/L12 C-terminal domain-containing protein</fullName>
    </recommendedName>
</protein>
<comment type="caution">
    <text evidence="2">The sequence shown here is derived from an EMBL/GenBank/DDBJ whole genome shotgun (WGS) entry which is preliminary data.</text>
</comment>
<dbReference type="Gene3D" id="3.30.1390.10">
    <property type="match status" value="1"/>
</dbReference>
<keyword evidence="3" id="KW-1185">Reference proteome</keyword>
<dbReference type="InterPro" id="IPR014719">
    <property type="entry name" value="Ribosomal_bL12_C/ClpS-like"/>
</dbReference>
<organism evidence="2 3">
    <name type="scientific">Streptosporangium album</name>
    <dbReference type="NCBI Taxonomy" id="47479"/>
    <lineage>
        <taxon>Bacteria</taxon>
        <taxon>Bacillati</taxon>
        <taxon>Actinomycetota</taxon>
        <taxon>Actinomycetes</taxon>
        <taxon>Streptosporangiales</taxon>
        <taxon>Streptosporangiaceae</taxon>
        <taxon>Streptosporangium</taxon>
    </lineage>
</organism>
<accession>A0A7W7S421</accession>
<gene>
    <name evidence="2" type="ORF">FHR32_007925</name>
</gene>
<name>A0A7W7S421_9ACTN</name>
<proteinExistence type="predicted"/>
<dbReference type="Proteomes" id="UP000534286">
    <property type="component" value="Unassembled WGS sequence"/>
</dbReference>
<evidence type="ECO:0000313" key="2">
    <source>
        <dbReference type="EMBL" id="MBB4943525.1"/>
    </source>
</evidence>